<reference evidence="1" key="1">
    <citation type="submission" date="2016-12" db="EMBL/GenBank/DDBJ databases">
        <title>Whole genome sequencing of Sphingomonas koreensis.</title>
        <authorList>
            <person name="Conlan S."/>
            <person name="Thomas P.J."/>
            <person name="Mullikin J."/>
            <person name="Palmore T.N."/>
            <person name="Frank K.M."/>
            <person name="Segre J.A."/>
        </authorList>
    </citation>
    <scope>NUCLEOTIDE SEQUENCE</scope>
    <source>
        <strain evidence="1">ABOJV</strain>
        <plasmid evidence="1">tig00000001</plasmid>
    </source>
</reference>
<evidence type="ECO:0000313" key="2">
    <source>
        <dbReference type="EMBL" id="RSV00107.1"/>
    </source>
</evidence>
<sequence length="84" mass="9499">MNDDEMIGLVFALRPPNRSFLLVRQPLSLNDILARQTGISDRAEERRPPRCVVQVDHRLLVVLIEALCAVIAARLLRLLRPTSS</sequence>
<evidence type="ECO:0000313" key="4">
    <source>
        <dbReference type="Proteomes" id="UP000286681"/>
    </source>
</evidence>
<organism evidence="1 3">
    <name type="scientific">Sphingomonas koreensis</name>
    <dbReference type="NCBI Taxonomy" id="93064"/>
    <lineage>
        <taxon>Bacteria</taxon>
        <taxon>Pseudomonadati</taxon>
        <taxon>Pseudomonadota</taxon>
        <taxon>Alphaproteobacteria</taxon>
        <taxon>Sphingomonadales</taxon>
        <taxon>Sphingomonadaceae</taxon>
        <taxon>Sphingomonas</taxon>
    </lineage>
</organism>
<dbReference type="AlphaFoldDB" id="A0A1L6JHE3"/>
<protein>
    <submittedName>
        <fullName evidence="1">Uncharacterized protein</fullName>
    </submittedName>
</protein>
<dbReference type="Proteomes" id="UP000185161">
    <property type="component" value="Plasmid tig00000001"/>
</dbReference>
<dbReference type="KEGG" id="skr:BRX40_22300"/>
<keyword evidence="1" id="KW-0614">Plasmid</keyword>
<dbReference type="EMBL" id="QQWO01000019">
    <property type="protein sequence ID" value="RSV00107.1"/>
    <property type="molecule type" value="Genomic_DNA"/>
</dbReference>
<dbReference type="Proteomes" id="UP000286681">
    <property type="component" value="Unassembled WGS sequence"/>
</dbReference>
<evidence type="ECO:0000313" key="3">
    <source>
        <dbReference type="Proteomes" id="UP000185161"/>
    </source>
</evidence>
<evidence type="ECO:0000313" key="1">
    <source>
        <dbReference type="EMBL" id="APR55335.1"/>
    </source>
</evidence>
<dbReference type="EMBL" id="CP018821">
    <property type="protein sequence ID" value="APR55335.1"/>
    <property type="molecule type" value="Genomic_DNA"/>
</dbReference>
<accession>A0A1L6JHE3</accession>
<geneLocation type="plasmid" evidence="1 3">
    <name>tig00000001</name>
</geneLocation>
<name>A0A1L6JHE3_9SPHN</name>
<gene>
    <name evidence="1" type="ORF">BRX40_22300</name>
    <name evidence="2" type="ORF">CA257_18370</name>
</gene>
<reference evidence="2 4" key="3">
    <citation type="submission" date="2018-07" db="EMBL/GenBank/DDBJ databases">
        <title>Genomic and Epidemiologic Investigation of an Indolent Hospital Outbreak.</title>
        <authorList>
            <person name="Johnson R.C."/>
            <person name="Deming C."/>
            <person name="Conlan S."/>
            <person name="Zellmer C.J."/>
            <person name="Michelin A.V."/>
            <person name="Lee-Lin S."/>
            <person name="Thomas P.J."/>
            <person name="Park M."/>
            <person name="Weingarten R.A."/>
            <person name="Less J."/>
            <person name="Dekker J.P."/>
            <person name="Frank K.M."/>
            <person name="Musser K.A."/>
            <person name="Mcquiston J.R."/>
            <person name="Henderson D.K."/>
            <person name="Lau A.F."/>
            <person name="Palmore T.N."/>
            <person name="Segre J.A."/>
        </authorList>
    </citation>
    <scope>NUCLEOTIDE SEQUENCE [LARGE SCALE GENOMIC DNA]</scope>
    <source>
        <strain evidence="2 4">SK-NIH.Env10_0317</strain>
    </source>
</reference>
<reference evidence="3" key="2">
    <citation type="submission" date="2016-12" db="EMBL/GenBank/DDBJ databases">
        <title>Whole genome sequencing of Sphingomonas sp. ABOJV.</title>
        <authorList>
            <person name="Conlan S."/>
            <person name="Thomas P.J."/>
            <person name="Mullikin J."/>
            <person name="Palmore T.N."/>
            <person name="Frank K.M."/>
            <person name="Segre J.A."/>
        </authorList>
    </citation>
    <scope>NUCLEOTIDE SEQUENCE [LARGE SCALE GENOMIC DNA]</scope>
    <source>
        <strain evidence="3">ABOJV</strain>
        <plasmid evidence="3">Plasmid tig00000001</plasmid>
    </source>
</reference>
<proteinExistence type="predicted"/>
<keyword evidence="3" id="KW-1185">Reference proteome</keyword>